<dbReference type="InterPro" id="IPR012317">
    <property type="entry name" value="Poly(ADP-ribose)pol_cat_dom"/>
</dbReference>
<dbReference type="EMBL" id="CAXAMN010024284">
    <property type="protein sequence ID" value="CAK9085298.1"/>
    <property type="molecule type" value="Genomic_DNA"/>
</dbReference>
<reference evidence="3 4" key="1">
    <citation type="submission" date="2024-02" db="EMBL/GenBank/DDBJ databases">
        <authorList>
            <person name="Chen Y."/>
            <person name="Shah S."/>
            <person name="Dougan E. K."/>
            <person name="Thang M."/>
            <person name="Chan C."/>
        </authorList>
    </citation>
    <scope>NUCLEOTIDE SEQUENCE [LARGE SCALE GENOMIC DNA]</scope>
</reference>
<gene>
    <name evidence="3" type="ORF">CCMP2556_LOCUS41424</name>
</gene>
<comment type="caution">
    <text evidence="3">The sequence shown here is derived from an EMBL/GenBank/DDBJ whole genome shotgun (WGS) entry which is preliminary data.</text>
</comment>
<evidence type="ECO:0000313" key="3">
    <source>
        <dbReference type="EMBL" id="CAK9085298.1"/>
    </source>
</evidence>
<evidence type="ECO:0000256" key="1">
    <source>
        <dbReference type="RuleBase" id="RU362114"/>
    </source>
</evidence>
<protein>
    <recommendedName>
        <fullName evidence="1">Poly [ADP-ribose] polymerase</fullName>
        <shortName evidence="1">PARP</shortName>
        <ecNumber evidence="1">2.4.2.-</ecNumber>
    </recommendedName>
</protein>
<dbReference type="PANTHER" id="PTHR45740:SF2">
    <property type="entry name" value="POLY [ADP-RIBOSE] POLYMERASE"/>
    <property type="match status" value="1"/>
</dbReference>
<name>A0ABP0QCE1_9DINO</name>
<proteinExistence type="predicted"/>
<sequence length="532" mass="59447">MGLCATKLVDFLNKVCHWKMIACNASNFGRFGDQREQQIAIRYDDFKHKDCVHVLVELRDVGYIEVSGLEDASSTVAKAVHEFITHQWHCSEYRNNIFEAFSAKYCDRKYRTPPNFYLREGLRNTLGRRTIELATFMSAQGWELAACNGGSLYLPKQKQRYSHILAFERSGDGLVRENQIKFVGDGTVGSTPLTARPLLLVEFRTLPGCDAMGRAFLEQLGGVSPGFACEAFQMKEATLKCKEGLSVSLQGQPSLAREAQMVFRFRDRSRDVFVSSGQASLLRRPPMMAPGYWTEPGKAGMVAQEVVPASSEELVMLQEVLDGTYKAKRTRDRLGQPVPSRLVVVAALRSETPELWDRYARRRQRLEQELKGEKDLVTPVTLAASLGLTLRCIHEDRGNASNEAYLLHGSNPTSAMSILGTSFKMDLAGKNAGSMFGPGIYMAESSVKADEYARDDTSGSYAGLFAVLFCRALVGRSLQVTDPADYGPLVTNGDFHSVVGDRERAVGTFREFVFFHEESIYPEFAVFYRREL</sequence>
<evidence type="ECO:0000259" key="2">
    <source>
        <dbReference type="PROSITE" id="PS51059"/>
    </source>
</evidence>
<accession>A0ABP0QCE1</accession>
<dbReference type="Gene3D" id="3.90.228.10">
    <property type="match status" value="1"/>
</dbReference>
<keyword evidence="1" id="KW-0520">NAD</keyword>
<dbReference type="PROSITE" id="PS51059">
    <property type="entry name" value="PARP_CATALYTIC"/>
    <property type="match status" value="1"/>
</dbReference>
<dbReference type="EC" id="2.4.2.-" evidence="1"/>
<organism evidence="3 4">
    <name type="scientific">Durusdinium trenchii</name>
    <dbReference type="NCBI Taxonomy" id="1381693"/>
    <lineage>
        <taxon>Eukaryota</taxon>
        <taxon>Sar</taxon>
        <taxon>Alveolata</taxon>
        <taxon>Dinophyceae</taxon>
        <taxon>Suessiales</taxon>
        <taxon>Symbiodiniaceae</taxon>
        <taxon>Durusdinium</taxon>
    </lineage>
</organism>
<dbReference type="InterPro" id="IPR051712">
    <property type="entry name" value="ARTD-AVP"/>
</dbReference>
<feature type="domain" description="PARP catalytic" evidence="2">
    <location>
        <begin position="289"/>
        <end position="532"/>
    </location>
</feature>
<dbReference type="Proteomes" id="UP001642484">
    <property type="component" value="Unassembled WGS sequence"/>
</dbReference>
<evidence type="ECO:0000313" key="4">
    <source>
        <dbReference type="Proteomes" id="UP001642484"/>
    </source>
</evidence>
<dbReference type="Pfam" id="PF00644">
    <property type="entry name" value="PARP"/>
    <property type="match status" value="1"/>
</dbReference>
<dbReference type="PANTHER" id="PTHR45740">
    <property type="entry name" value="POLY [ADP-RIBOSE] POLYMERASE"/>
    <property type="match status" value="1"/>
</dbReference>
<keyword evidence="4" id="KW-1185">Reference proteome</keyword>
<keyword evidence="1" id="KW-0808">Transferase</keyword>
<keyword evidence="1" id="KW-0328">Glycosyltransferase</keyword>
<dbReference type="SUPFAM" id="SSF56399">
    <property type="entry name" value="ADP-ribosylation"/>
    <property type="match status" value="1"/>
</dbReference>